<reference evidence="1 2" key="1">
    <citation type="journal article" date="2011" name="Proc. Natl. Acad. Sci. U.S.A.">
        <title>Genome and transcriptome analyses of the mountain pine beetle-fungal symbiont Grosmannia clavigera, a lodgepole pine pathogen.</title>
        <authorList>
            <person name="DiGuistini S."/>
            <person name="Wang Y."/>
            <person name="Liao N.Y."/>
            <person name="Taylor G."/>
            <person name="Tanguay P."/>
            <person name="Feau N."/>
            <person name="Henrissat B."/>
            <person name="Chan S.K."/>
            <person name="Hesse-Orce U."/>
            <person name="Alamouti S.M."/>
            <person name="Tsui C.K.M."/>
            <person name="Docking R.T."/>
            <person name="Levasseur A."/>
            <person name="Haridas S."/>
            <person name="Robertson G."/>
            <person name="Birol I."/>
            <person name="Holt R.A."/>
            <person name="Marra M.A."/>
            <person name="Hamelin R.C."/>
            <person name="Hirst M."/>
            <person name="Jones S.J.M."/>
            <person name="Bohlmann J."/>
            <person name="Breuil C."/>
        </authorList>
    </citation>
    <scope>NUCLEOTIDE SEQUENCE [LARGE SCALE GENOMIC DNA]</scope>
    <source>
        <strain evidence="2">kw1407 / UAMH 11150</strain>
    </source>
</reference>
<evidence type="ECO:0000313" key="1">
    <source>
        <dbReference type="EMBL" id="EFX06593.1"/>
    </source>
</evidence>
<proteinExistence type="predicted"/>
<sequence>MPNHLVLFTAYSIDTALKMMEVGDKNNYQTFECSLLNLQKTALASVFNEAFDYNCTTDDGPMLVLKRTETIKTARALASDRGPGTTLMVTQVVAGCVLLASFAHRFYGREKRRFGLDDVCIVIALTPERFRTVTGMCMFDSPRPIVLAVVEQTVAIMIANFMSKSFLCGDNHDATTAKPVETPAGAAQASMADKKAVILGV</sequence>
<organism evidence="2">
    <name type="scientific">Grosmannia clavigera (strain kw1407 / UAMH 11150)</name>
    <name type="common">Blue stain fungus</name>
    <name type="synonym">Graphiocladiella clavigera</name>
    <dbReference type="NCBI Taxonomy" id="655863"/>
    <lineage>
        <taxon>Eukaryota</taxon>
        <taxon>Fungi</taxon>
        <taxon>Dikarya</taxon>
        <taxon>Ascomycota</taxon>
        <taxon>Pezizomycotina</taxon>
        <taxon>Sordariomycetes</taxon>
        <taxon>Sordariomycetidae</taxon>
        <taxon>Ophiostomatales</taxon>
        <taxon>Ophiostomataceae</taxon>
        <taxon>Leptographium</taxon>
    </lineage>
</organism>
<protein>
    <submittedName>
        <fullName evidence="1">Uncharacterized protein</fullName>
    </submittedName>
</protein>
<keyword evidence="2" id="KW-1185">Reference proteome</keyword>
<dbReference type="InParanoid" id="F0X7H5"/>
<dbReference type="AlphaFoldDB" id="F0X7H5"/>
<dbReference type="Proteomes" id="UP000007796">
    <property type="component" value="Unassembled WGS sequence"/>
</dbReference>
<gene>
    <name evidence="1" type="ORF">CMQ_6914</name>
</gene>
<accession>F0X7H5</accession>
<dbReference type="GeneID" id="25980400"/>
<evidence type="ECO:0000313" key="2">
    <source>
        <dbReference type="Proteomes" id="UP000007796"/>
    </source>
</evidence>
<name>F0X7H5_GROCL</name>
<dbReference type="HOGENOM" id="CLU_1360536_0_0_1"/>
<dbReference type="EMBL" id="GL629729">
    <property type="protein sequence ID" value="EFX06593.1"/>
    <property type="molecule type" value="Genomic_DNA"/>
</dbReference>
<dbReference type="RefSeq" id="XP_014176075.1">
    <property type="nucleotide sequence ID" value="XM_014320600.1"/>
</dbReference>